<gene>
    <name evidence="1" type="ORF">BGZ70_002384</name>
</gene>
<reference evidence="1" key="1">
    <citation type="journal article" date="2020" name="Fungal Divers.">
        <title>Resolving the Mortierellaceae phylogeny through synthesis of multi-gene phylogenetics and phylogenomics.</title>
        <authorList>
            <person name="Vandepol N."/>
            <person name="Liber J."/>
            <person name="Desiro A."/>
            <person name="Na H."/>
            <person name="Kennedy M."/>
            <person name="Barry K."/>
            <person name="Grigoriev I.V."/>
            <person name="Miller A.N."/>
            <person name="O'Donnell K."/>
            <person name="Stajich J.E."/>
            <person name="Bonito G."/>
        </authorList>
    </citation>
    <scope>NUCLEOTIDE SEQUENCE</scope>
    <source>
        <strain evidence="1">CK1249</strain>
    </source>
</reference>
<dbReference type="InterPro" id="IPR032675">
    <property type="entry name" value="LRR_dom_sf"/>
</dbReference>
<evidence type="ECO:0008006" key="3">
    <source>
        <dbReference type="Google" id="ProtNLM"/>
    </source>
</evidence>
<dbReference type="EMBL" id="JAAAHY010001578">
    <property type="protein sequence ID" value="KAF9948043.1"/>
    <property type="molecule type" value="Genomic_DNA"/>
</dbReference>
<organism evidence="1 2">
    <name type="scientific">Mortierella alpina</name>
    <name type="common">Oleaginous fungus</name>
    <name type="synonym">Mortierella renispora</name>
    <dbReference type="NCBI Taxonomy" id="64518"/>
    <lineage>
        <taxon>Eukaryota</taxon>
        <taxon>Fungi</taxon>
        <taxon>Fungi incertae sedis</taxon>
        <taxon>Mucoromycota</taxon>
        <taxon>Mortierellomycotina</taxon>
        <taxon>Mortierellomycetes</taxon>
        <taxon>Mortierellales</taxon>
        <taxon>Mortierellaceae</taxon>
        <taxon>Mortierella</taxon>
    </lineage>
</organism>
<comment type="caution">
    <text evidence="1">The sequence shown here is derived from an EMBL/GenBank/DDBJ whole genome shotgun (WGS) entry which is preliminary data.</text>
</comment>
<proteinExistence type="predicted"/>
<dbReference type="Proteomes" id="UP000738359">
    <property type="component" value="Unassembled WGS sequence"/>
</dbReference>
<evidence type="ECO:0000313" key="2">
    <source>
        <dbReference type="Proteomes" id="UP000738359"/>
    </source>
</evidence>
<feature type="non-terminal residue" evidence="1">
    <location>
        <position position="288"/>
    </location>
</feature>
<sequence length="288" mass="33142">MDPVKNALDLAEIRHLCGLLLDHCTLLSCVRVCKTWRESFIGFLYTTIKVDYRAIHAPTAEQLRKHSHHIRHLELTNAPSSHLQLENLSGLKTLVFRIEKTCANWTLIRKLVERSKNTSPKVELHLLEVNPDEDVWMDLANFAKLDVLRLERCTISTTHFAELITVSSHLSELHLIHTSLPWAALDAKELGEKWARLHILDIHTPFDDPGENHDNALLTFVSHCPNLSTLAWLTGQKSTRRRKTELSKATAAKLVLEFENERWSHLRTLVIDDYLNFTDDEFAILLRS</sequence>
<evidence type="ECO:0000313" key="1">
    <source>
        <dbReference type="EMBL" id="KAF9948043.1"/>
    </source>
</evidence>
<dbReference type="Gene3D" id="3.80.10.10">
    <property type="entry name" value="Ribonuclease Inhibitor"/>
    <property type="match status" value="1"/>
</dbReference>
<keyword evidence="2" id="KW-1185">Reference proteome</keyword>
<protein>
    <recommendedName>
        <fullName evidence="3">F-box domain-containing protein</fullName>
    </recommendedName>
</protein>
<dbReference type="AlphaFoldDB" id="A0A9P6IUK1"/>
<dbReference type="SUPFAM" id="SSF52047">
    <property type="entry name" value="RNI-like"/>
    <property type="match status" value="1"/>
</dbReference>
<name>A0A9P6IUK1_MORAP</name>
<accession>A0A9P6IUK1</accession>